<dbReference type="GeneID" id="87902717"/>
<gene>
    <name evidence="1" type="ORF">QC762_0027340</name>
</gene>
<accession>A0ABR0GRS1</accession>
<reference evidence="1 2" key="1">
    <citation type="journal article" date="2023" name="bioRxiv">
        <title>High-quality genome assemblies of four members of thePodospora anserinaspecies complex.</title>
        <authorList>
            <person name="Ament-Velasquez S.L."/>
            <person name="Vogan A.A."/>
            <person name="Wallerman O."/>
            <person name="Hartmann F."/>
            <person name="Gautier V."/>
            <person name="Silar P."/>
            <person name="Giraud T."/>
            <person name="Johannesson H."/>
        </authorList>
    </citation>
    <scope>NUCLEOTIDE SEQUENCE [LARGE SCALE GENOMIC DNA]</scope>
    <source>
        <strain evidence="1 2">CBS 415.72m</strain>
    </source>
</reference>
<sequence>MMTAPNASSLTFIDELDEQVEPNLTGAPHVPCTGQPNSPSWLSSPALLVFLPTLRVSSTLNLRTGCVVLSLQRATYIRVSMLQMLHVQAPTPLRLTKWPAQHSPFFHGLRKFVTLWIRNLNLWALRREQRPPRRFILCRASGSEQIF</sequence>
<dbReference type="EMBL" id="JAFFHA010000002">
    <property type="protein sequence ID" value="KAK4658379.1"/>
    <property type="molecule type" value="Genomic_DNA"/>
</dbReference>
<keyword evidence="2" id="KW-1185">Reference proteome</keyword>
<dbReference type="Proteomes" id="UP001323405">
    <property type="component" value="Unassembled WGS sequence"/>
</dbReference>
<name>A0ABR0GRS1_9PEZI</name>
<organism evidence="1 2">
    <name type="scientific">Podospora pseudocomata</name>
    <dbReference type="NCBI Taxonomy" id="2093779"/>
    <lineage>
        <taxon>Eukaryota</taxon>
        <taxon>Fungi</taxon>
        <taxon>Dikarya</taxon>
        <taxon>Ascomycota</taxon>
        <taxon>Pezizomycotina</taxon>
        <taxon>Sordariomycetes</taxon>
        <taxon>Sordariomycetidae</taxon>
        <taxon>Sordariales</taxon>
        <taxon>Podosporaceae</taxon>
        <taxon>Podospora</taxon>
    </lineage>
</organism>
<evidence type="ECO:0000313" key="2">
    <source>
        <dbReference type="Proteomes" id="UP001323405"/>
    </source>
</evidence>
<proteinExistence type="predicted"/>
<comment type="caution">
    <text evidence="1">The sequence shown here is derived from an EMBL/GenBank/DDBJ whole genome shotgun (WGS) entry which is preliminary data.</text>
</comment>
<dbReference type="RefSeq" id="XP_062747351.1">
    <property type="nucleotide sequence ID" value="XM_062883174.1"/>
</dbReference>
<evidence type="ECO:0000313" key="1">
    <source>
        <dbReference type="EMBL" id="KAK4658379.1"/>
    </source>
</evidence>
<protein>
    <submittedName>
        <fullName evidence="1">Uncharacterized protein</fullName>
    </submittedName>
</protein>